<accession>A0A9N8KI00</accession>
<proteinExistence type="predicted"/>
<dbReference type="EMBL" id="CAINUL010000015">
    <property type="protein sequence ID" value="CAD0112304.1"/>
    <property type="molecule type" value="Genomic_DNA"/>
</dbReference>
<keyword evidence="3" id="KW-1185">Reference proteome</keyword>
<keyword evidence="1" id="KW-0812">Transmembrane</keyword>
<keyword evidence="1" id="KW-0472">Membrane</keyword>
<sequence length="117" mass="12468">MAPWYHPLASPLFLTGVIINAVLAFFFPCAVRNRGPGVWVPILVTMLIVGAVQAAYGKSTLCVTSDISNIVLVVLVSLCIEQPAIDPLALAVQTGNPMVEVEPFGISSSDEDNNSRQ</sequence>
<dbReference type="OrthoDB" id="3905563at2759"/>
<keyword evidence="1" id="KW-1133">Transmembrane helix</keyword>
<gene>
    <name evidence="2" type="ORF">AWRI4620_LOCUS6559</name>
</gene>
<evidence type="ECO:0000256" key="1">
    <source>
        <dbReference type="SAM" id="Phobius"/>
    </source>
</evidence>
<evidence type="ECO:0000313" key="2">
    <source>
        <dbReference type="EMBL" id="CAD0112304.1"/>
    </source>
</evidence>
<dbReference type="Proteomes" id="UP000745764">
    <property type="component" value="Unassembled WGS sequence"/>
</dbReference>
<dbReference type="AlphaFoldDB" id="A0A9N8KI00"/>
<evidence type="ECO:0000313" key="3">
    <source>
        <dbReference type="Proteomes" id="UP000745764"/>
    </source>
</evidence>
<comment type="caution">
    <text evidence="2">The sequence shown here is derived from an EMBL/GenBank/DDBJ whole genome shotgun (WGS) entry which is preliminary data.</text>
</comment>
<reference evidence="2" key="1">
    <citation type="submission" date="2020-06" db="EMBL/GenBank/DDBJ databases">
        <authorList>
            <person name="Onetto C."/>
        </authorList>
    </citation>
    <scope>NUCLEOTIDE SEQUENCE</scope>
</reference>
<protein>
    <submittedName>
        <fullName evidence="2">Uncharacterized protein</fullName>
    </submittedName>
</protein>
<name>A0A9N8KI00_9PEZI</name>
<organism evidence="2 3">
    <name type="scientific">Aureobasidium uvarum</name>
    <dbReference type="NCBI Taxonomy" id="2773716"/>
    <lineage>
        <taxon>Eukaryota</taxon>
        <taxon>Fungi</taxon>
        <taxon>Dikarya</taxon>
        <taxon>Ascomycota</taxon>
        <taxon>Pezizomycotina</taxon>
        <taxon>Dothideomycetes</taxon>
        <taxon>Dothideomycetidae</taxon>
        <taxon>Dothideales</taxon>
        <taxon>Saccotheciaceae</taxon>
        <taxon>Aureobasidium</taxon>
    </lineage>
</organism>
<feature type="transmembrane region" description="Helical" evidence="1">
    <location>
        <begin position="12"/>
        <end position="31"/>
    </location>
</feature>
<feature type="transmembrane region" description="Helical" evidence="1">
    <location>
        <begin position="38"/>
        <end position="56"/>
    </location>
</feature>